<gene>
    <name evidence="2" type="ORF">NPIL_429401</name>
</gene>
<organism evidence="2 3">
    <name type="scientific">Nephila pilipes</name>
    <name type="common">Giant wood spider</name>
    <name type="synonym">Nephila maculata</name>
    <dbReference type="NCBI Taxonomy" id="299642"/>
    <lineage>
        <taxon>Eukaryota</taxon>
        <taxon>Metazoa</taxon>
        <taxon>Ecdysozoa</taxon>
        <taxon>Arthropoda</taxon>
        <taxon>Chelicerata</taxon>
        <taxon>Arachnida</taxon>
        <taxon>Araneae</taxon>
        <taxon>Araneomorphae</taxon>
        <taxon>Entelegynae</taxon>
        <taxon>Araneoidea</taxon>
        <taxon>Nephilidae</taxon>
        <taxon>Nephila</taxon>
    </lineage>
</organism>
<evidence type="ECO:0000313" key="3">
    <source>
        <dbReference type="Proteomes" id="UP000887013"/>
    </source>
</evidence>
<dbReference type="EMBL" id="BMAW01077818">
    <property type="protein sequence ID" value="GFU08285.1"/>
    <property type="molecule type" value="Genomic_DNA"/>
</dbReference>
<dbReference type="Proteomes" id="UP000887013">
    <property type="component" value="Unassembled WGS sequence"/>
</dbReference>
<feature type="compositionally biased region" description="Basic and acidic residues" evidence="1">
    <location>
        <begin position="86"/>
        <end position="100"/>
    </location>
</feature>
<accession>A0A8X6UGP9</accession>
<evidence type="ECO:0000313" key="2">
    <source>
        <dbReference type="EMBL" id="GFU08285.1"/>
    </source>
</evidence>
<feature type="compositionally biased region" description="Polar residues" evidence="1">
    <location>
        <begin position="65"/>
        <end position="84"/>
    </location>
</feature>
<evidence type="ECO:0000256" key="1">
    <source>
        <dbReference type="SAM" id="MobiDB-lite"/>
    </source>
</evidence>
<proteinExistence type="predicted"/>
<feature type="region of interest" description="Disordered" evidence="1">
    <location>
        <begin position="59"/>
        <end position="100"/>
    </location>
</feature>
<dbReference type="AlphaFoldDB" id="A0A8X6UGP9"/>
<name>A0A8X6UGP9_NEPPI</name>
<protein>
    <submittedName>
        <fullName evidence="2">Uncharacterized protein</fullName>
    </submittedName>
</protein>
<comment type="caution">
    <text evidence="2">The sequence shown here is derived from an EMBL/GenBank/DDBJ whole genome shotgun (WGS) entry which is preliminary data.</text>
</comment>
<keyword evidence="3" id="KW-1185">Reference proteome</keyword>
<reference evidence="2" key="1">
    <citation type="submission" date="2020-08" db="EMBL/GenBank/DDBJ databases">
        <title>Multicomponent nature underlies the extraordinary mechanical properties of spider dragline silk.</title>
        <authorList>
            <person name="Kono N."/>
            <person name="Nakamura H."/>
            <person name="Mori M."/>
            <person name="Yoshida Y."/>
            <person name="Ohtoshi R."/>
            <person name="Malay A.D."/>
            <person name="Moran D.A.P."/>
            <person name="Tomita M."/>
            <person name="Numata K."/>
            <person name="Arakawa K."/>
        </authorList>
    </citation>
    <scope>NUCLEOTIDE SEQUENCE</scope>
</reference>
<sequence length="100" mass="11402">MTERYVFTKTETPSPLALEKRYLAPFEQCIDPFGKPGKRTSCCFQFIKEGGKKLCREKKGGCCSKGQQRRASQGNNMTSYSMSPIQERERKPTGDDVPYH</sequence>